<protein>
    <submittedName>
        <fullName evidence="2">Uncharacterized protein</fullName>
    </submittedName>
</protein>
<evidence type="ECO:0000313" key="3">
    <source>
        <dbReference type="Proteomes" id="UP000593737"/>
    </source>
</evidence>
<reference evidence="2 3" key="1">
    <citation type="journal article" date="2020" name="ISME J.">
        <title>Enrichment and physiological characterization of a novel comammox Nitrospira indicates ammonium inhibition of complete nitrification.</title>
        <authorList>
            <person name="Sakoula D."/>
            <person name="Koch H."/>
            <person name="Frank J."/>
            <person name="Jetten M.S.M."/>
            <person name="van Kessel M.A.H.J."/>
            <person name="Lucker S."/>
        </authorList>
    </citation>
    <scope>NUCLEOTIDE SEQUENCE [LARGE SCALE GENOMIC DNA]</scope>
    <source>
        <strain evidence="2">Comreactor17</strain>
    </source>
</reference>
<evidence type="ECO:0000256" key="1">
    <source>
        <dbReference type="SAM" id="MobiDB-lite"/>
    </source>
</evidence>
<feature type="region of interest" description="Disordered" evidence="1">
    <location>
        <begin position="26"/>
        <end position="45"/>
    </location>
</feature>
<dbReference type="Proteomes" id="UP000593737">
    <property type="component" value="Chromosome"/>
</dbReference>
<organism evidence="2 3">
    <name type="scientific">Candidatus Nitrospira kreftii</name>
    <dbReference type="NCBI Taxonomy" id="2652173"/>
    <lineage>
        <taxon>Bacteria</taxon>
        <taxon>Pseudomonadati</taxon>
        <taxon>Nitrospirota</taxon>
        <taxon>Nitrospiria</taxon>
        <taxon>Nitrospirales</taxon>
        <taxon>Nitrospiraceae</taxon>
        <taxon>Nitrospira</taxon>
    </lineage>
</organism>
<dbReference type="EMBL" id="CP047423">
    <property type="protein sequence ID" value="QPD04381.1"/>
    <property type="molecule type" value="Genomic_DNA"/>
</dbReference>
<sequence>MRVSRSNEPEAFGELQEALKYLVRRKSSNHTMSSGRLVRRRMPKN</sequence>
<evidence type="ECO:0000313" key="2">
    <source>
        <dbReference type="EMBL" id="QPD04381.1"/>
    </source>
</evidence>
<accession>A0A7S8IZL6</accession>
<dbReference type="AlphaFoldDB" id="A0A7S8IZL6"/>
<name>A0A7S8IZL6_9BACT</name>
<gene>
    <name evidence="2" type="ORF">Nkreftii_002155</name>
</gene>
<proteinExistence type="predicted"/>
<dbReference type="KEGG" id="nkf:Nkreftii_002155"/>